<feature type="domain" description="F-box" evidence="1">
    <location>
        <begin position="55"/>
        <end position="96"/>
    </location>
</feature>
<dbReference type="Pfam" id="PF00646">
    <property type="entry name" value="F-box"/>
    <property type="match status" value="1"/>
</dbReference>
<dbReference type="Proteomes" id="UP000639338">
    <property type="component" value="Unassembled WGS sequence"/>
</dbReference>
<dbReference type="Gene3D" id="3.80.10.10">
    <property type="entry name" value="Ribonuclease Inhibitor"/>
    <property type="match status" value="1"/>
</dbReference>
<gene>
    <name evidence="2" type="ORF">HCN44_009499</name>
</gene>
<dbReference type="SUPFAM" id="SSF81383">
    <property type="entry name" value="F-box domain"/>
    <property type="match status" value="1"/>
</dbReference>
<comment type="caution">
    <text evidence="2">The sequence shown here is derived from an EMBL/GenBank/DDBJ whole genome shotgun (WGS) entry which is preliminary data.</text>
</comment>
<dbReference type="InterPro" id="IPR036047">
    <property type="entry name" value="F-box-like_dom_sf"/>
</dbReference>
<dbReference type="AlphaFoldDB" id="A0A834Y7S9"/>
<dbReference type="InterPro" id="IPR032675">
    <property type="entry name" value="LRR_dom_sf"/>
</dbReference>
<accession>A0A834Y7S9</accession>
<dbReference type="InterPro" id="IPR001810">
    <property type="entry name" value="F-box_dom"/>
</dbReference>
<dbReference type="OrthoDB" id="7689274at2759"/>
<dbReference type="SMART" id="SM00256">
    <property type="entry name" value="FBOX"/>
    <property type="match status" value="1"/>
</dbReference>
<reference evidence="2 3" key="1">
    <citation type="submission" date="2020-08" db="EMBL/GenBank/DDBJ databases">
        <title>Aphidius gifuensis genome sequencing and assembly.</title>
        <authorList>
            <person name="Du Z."/>
        </authorList>
    </citation>
    <scope>NUCLEOTIDE SEQUENCE [LARGE SCALE GENOMIC DNA]</scope>
    <source>
        <strain evidence="2">YNYX2018</strain>
        <tissue evidence="2">Adults</tissue>
    </source>
</reference>
<keyword evidence="3" id="KW-1185">Reference proteome</keyword>
<dbReference type="SUPFAM" id="SSF52047">
    <property type="entry name" value="RNI-like"/>
    <property type="match status" value="1"/>
</dbReference>
<dbReference type="Gene3D" id="1.20.1280.50">
    <property type="match status" value="1"/>
</dbReference>
<name>A0A834Y7S9_APHGI</name>
<evidence type="ECO:0000259" key="1">
    <source>
        <dbReference type="SMART" id="SM00256"/>
    </source>
</evidence>
<protein>
    <recommendedName>
        <fullName evidence="1">F-box domain-containing protein</fullName>
    </recommendedName>
</protein>
<evidence type="ECO:0000313" key="3">
    <source>
        <dbReference type="Proteomes" id="UP000639338"/>
    </source>
</evidence>
<sequence length="458" mass="53494">MLSNMSEVGKKRKLKSENRFSKKCKVTRKISTPSFNKKNNEISYENHDHSIIDCVNDDCLAEIFTYVPVWERPKIALVCQKWKRVLDYSWGSGKKLQLTHWEQAEYPNCLKKYPTPDEKLSFLNSLLYKCGRYLTQLDLTAYGYSDIVPVINKYCPNLVKLRLRFIFDNNKILFSDVFSRLSKLKVLTVIFQYHVRHHSKLYYLIIALESLADTLTDVTLFNWQGDDPCTLDSHPISTPCEFPPSTLRVLRQLKALKRFEFGGIKMSPDVEEYLTNNRTLEVIFYDHYINKDVIKPNQLMSITTLDLLKYKVSDDSLYTIANTMKQLTKLKINWIWITNDGIVAISMMNNLTYLCIFGYNDSIDSSSIILLKNLIYLMLPWSKKINDDLAMKVLENSPKMEMFFVPYTSVTVEFIRKAAEISRNRKQHLTLAVSFIIDEEAYESPYFKIICTTKKTNN</sequence>
<proteinExistence type="predicted"/>
<dbReference type="EMBL" id="JACMRX010000001">
    <property type="protein sequence ID" value="KAF7998101.1"/>
    <property type="molecule type" value="Genomic_DNA"/>
</dbReference>
<organism evidence="2 3">
    <name type="scientific">Aphidius gifuensis</name>
    <name type="common">Parasitoid wasp</name>
    <dbReference type="NCBI Taxonomy" id="684658"/>
    <lineage>
        <taxon>Eukaryota</taxon>
        <taxon>Metazoa</taxon>
        <taxon>Ecdysozoa</taxon>
        <taxon>Arthropoda</taxon>
        <taxon>Hexapoda</taxon>
        <taxon>Insecta</taxon>
        <taxon>Pterygota</taxon>
        <taxon>Neoptera</taxon>
        <taxon>Endopterygota</taxon>
        <taxon>Hymenoptera</taxon>
        <taxon>Apocrita</taxon>
        <taxon>Ichneumonoidea</taxon>
        <taxon>Braconidae</taxon>
        <taxon>Aphidiinae</taxon>
        <taxon>Aphidius</taxon>
    </lineage>
</organism>
<evidence type="ECO:0000313" key="2">
    <source>
        <dbReference type="EMBL" id="KAF7998101.1"/>
    </source>
</evidence>